<sequence>MGVCVSFANLPAAAVTPSISMTGSPDVRQHRLRNTSAELRPARAAASGFSYDDLLTLSVRRSPTRQIAHSCGSNRVFLSTTDLIFHDAKKEVEARGECLAS</sequence>
<proteinExistence type="predicted"/>
<dbReference type="EMBL" id="JAQQWN010000008">
    <property type="protein sequence ID" value="KAK8071406.1"/>
    <property type="molecule type" value="Genomic_DNA"/>
</dbReference>
<keyword evidence="2" id="KW-1185">Reference proteome</keyword>
<dbReference type="Proteomes" id="UP001433268">
    <property type="component" value="Unassembled WGS sequence"/>
</dbReference>
<evidence type="ECO:0000313" key="1">
    <source>
        <dbReference type="EMBL" id="KAK8071406.1"/>
    </source>
</evidence>
<evidence type="ECO:0000313" key="2">
    <source>
        <dbReference type="Proteomes" id="UP001433268"/>
    </source>
</evidence>
<dbReference type="GeneID" id="92048984"/>
<comment type="caution">
    <text evidence="1">The sequence shown here is derived from an EMBL/GenBank/DDBJ whole genome shotgun (WGS) entry which is preliminary data.</text>
</comment>
<dbReference type="RefSeq" id="XP_066665214.1">
    <property type="nucleotide sequence ID" value="XM_066815924.1"/>
</dbReference>
<gene>
    <name evidence="1" type="ORF">PG997_011609</name>
</gene>
<reference evidence="1 2" key="1">
    <citation type="submission" date="2023-01" db="EMBL/GenBank/DDBJ databases">
        <title>Analysis of 21 Apiospora genomes using comparative genomics revels a genus with tremendous synthesis potential of carbohydrate active enzymes and secondary metabolites.</title>
        <authorList>
            <person name="Sorensen T."/>
        </authorList>
    </citation>
    <scope>NUCLEOTIDE SEQUENCE [LARGE SCALE GENOMIC DNA]</scope>
    <source>
        <strain evidence="1 2">CBS 114990</strain>
    </source>
</reference>
<accession>A0ABR1VM81</accession>
<organism evidence="1 2">
    <name type="scientific">Apiospora hydei</name>
    <dbReference type="NCBI Taxonomy" id="1337664"/>
    <lineage>
        <taxon>Eukaryota</taxon>
        <taxon>Fungi</taxon>
        <taxon>Dikarya</taxon>
        <taxon>Ascomycota</taxon>
        <taxon>Pezizomycotina</taxon>
        <taxon>Sordariomycetes</taxon>
        <taxon>Xylariomycetidae</taxon>
        <taxon>Amphisphaeriales</taxon>
        <taxon>Apiosporaceae</taxon>
        <taxon>Apiospora</taxon>
    </lineage>
</organism>
<protein>
    <submittedName>
        <fullName evidence="1">Uncharacterized protein</fullName>
    </submittedName>
</protein>
<name>A0ABR1VM81_9PEZI</name>